<reference evidence="2" key="1">
    <citation type="submission" date="2019-06" db="EMBL/GenBank/DDBJ databases">
        <title>Gordonia isolated from sludge of a wastewater treatment plant.</title>
        <authorList>
            <person name="Tamura T."/>
            <person name="Aoyama K."/>
            <person name="Kang Y."/>
            <person name="Saito S."/>
            <person name="Akiyama N."/>
            <person name="Yazawa K."/>
            <person name="Gonoi T."/>
            <person name="Mikami Y."/>
        </authorList>
    </citation>
    <scope>NUCLEOTIDE SEQUENCE [LARGE SCALE GENOMIC DNA]</scope>
    <source>
        <strain evidence="2">NBRC 107697</strain>
    </source>
</reference>
<comment type="caution">
    <text evidence="1">The sequence shown here is derived from an EMBL/GenBank/DDBJ whole genome shotgun (WGS) entry which is preliminary data.</text>
</comment>
<protein>
    <submittedName>
        <fullName evidence="1">Uncharacterized protein</fullName>
    </submittedName>
</protein>
<gene>
    <name evidence="1" type="ORF">nbrc107697_25130</name>
</gene>
<evidence type="ECO:0000313" key="2">
    <source>
        <dbReference type="Proteomes" id="UP000444980"/>
    </source>
</evidence>
<dbReference type="OrthoDB" id="4623481at2"/>
<dbReference type="AlphaFoldDB" id="A0A7I9UZ66"/>
<dbReference type="Proteomes" id="UP000444980">
    <property type="component" value="Unassembled WGS sequence"/>
</dbReference>
<organism evidence="1 2">
    <name type="scientific">Gordonia crocea</name>
    <dbReference type="NCBI Taxonomy" id="589162"/>
    <lineage>
        <taxon>Bacteria</taxon>
        <taxon>Bacillati</taxon>
        <taxon>Actinomycetota</taxon>
        <taxon>Actinomycetes</taxon>
        <taxon>Mycobacteriales</taxon>
        <taxon>Gordoniaceae</taxon>
        <taxon>Gordonia</taxon>
    </lineage>
</organism>
<dbReference type="EMBL" id="BJOU01000002">
    <property type="protein sequence ID" value="GED98474.1"/>
    <property type="molecule type" value="Genomic_DNA"/>
</dbReference>
<keyword evidence="2" id="KW-1185">Reference proteome</keyword>
<evidence type="ECO:0000313" key="1">
    <source>
        <dbReference type="EMBL" id="GED98474.1"/>
    </source>
</evidence>
<dbReference type="RefSeq" id="WP_161927890.1">
    <property type="nucleotide sequence ID" value="NZ_BJOU01000002.1"/>
</dbReference>
<name>A0A7I9UZ66_9ACTN</name>
<accession>A0A7I9UZ66</accession>
<sequence>MSEVARIAGLVAALGSVEESDADSVLVHIGTTRASIRVLELADDLDVVSVTQLVARAVTNDERLRDLLEERGAALSFGSLRRSSPHERHTDVLLSYAFPLGELADVPLLTVLHLVLAGGSSLAEDLA</sequence>
<proteinExistence type="predicted"/>